<keyword evidence="6 15" id="KW-0547">Nucleotide-binding</keyword>
<reference evidence="20 21" key="1">
    <citation type="journal article" date="2017" name="Mol. Plant">
        <title>The Genome of Medicinal Plant Macleaya cordata Provides New Insights into Benzylisoquinoline Alkaloids Metabolism.</title>
        <authorList>
            <person name="Liu X."/>
            <person name="Liu Y."/>
            <person name="Huang P."/>
            <person name="Ma Y."/>
            <person name="Qing Z."/>
            <person name="Tang Q."/>
            <person name="Cao H."/>
            <person name="Cheng P."/>
            <person name="Zheng Y."/>
            <person name="Yuan Z."/>
            <person name="Zhou Y."/>
            <person name="Liu J."/>
            <person name="Tang Z."/>
            <person name="Zhuo Y."/>
            <person name="Zhang Y."/>
            <person name="Yu L."/>
            <person name="Huang J."/>
            <person name="Yang P."/>
            <person name="Peng Q."/>
            <person name="Zhang J."/>
            <person name="Jiang W."/>
            <person name="Zhang Z."/>
            <person name="Lin K."/>
            <person name="Ro D.K."/>
            <person name="Chen X."/>
            <person name="Xiong X."/>
            <person name="Shang Y."/>
            <person name="Huang S."/>
            <person name="Zeng J."/>
        </authorList>
    </citation>
    <scope>NUCLEOTIDE SEQUENCE [LARGE SCALE GENOMIC DNA]</scope>
    <source>
        <strain evidence="21">cv. BLH2017</strain>
        <tissue evidence="20">Root</tissue>
    </source>
</reference>
<dbReference type="InterPro" id="IPR008250">
    <property type="entry name" value="ATPase_P-typ_transduc_dom_A_sf"/>
</dbReference>
<dbReference type="NCBIfam" id="TIGR01494">
    <property type="entry name" value="ATPase_P-type"/>
    <property type="match status" value="1"/>
</dbReference>
<evidence type="ECO:0000256" key="4">
    <source>
        <dbReference type="ARBA" id="ARBA00022692"/>
    </source>
</evidence>
<evidence type="ECO:0000313" key="21">
    <source>
        <dbReference type="Proteomes" id="UP000195402"/>
    </source>
</evidence>
<feature type="binding site" evidence="15">
    <location>
        <position position="859"/>
    </location>
    <ligand>
        <name>ATP</name>
        <dbReference type="ChEBI" id="CHEBI:30616"/>
    </ligand>
</feature>
<comment type="catalytic activity">
    <reaction evidence="13 17">
        <text>ATP + H2O + phospholipidSide 1 = ADP + phosphate + phospholipidSide 2.</text>
        <dbReference type="EC" id="7.6.2.1"/>
    </reaction>
</comment>
<evidence type="ECO:0000256" key="6">
    <source>
        <dbReference type="ARBA" id="ARBA00022741"/>
    </source>
</evidence>
<feature type="binding site" evidence="15">
    <location>
        <position position="754"/>
    </location>
    <ligand>
        <name>ATP</name>
        <dbReference type="ChEBI" id="CHEBI:30616"/>
    </ligand>
</feature>
<feature type="binding site" evidence="15">
    <location>
        <position position="426"/>
    </location>
    <ligand>
        <name>ATP</name>
        <dbReference type="ChEBI" id="CHEBI:30616"/>
    </ligand>
</feature>
<dbReference type="GO" id="GO:0140326">
    <property type="term" value="F:ATPase-coupled intramembrane lipid transporter activity"/>
    <property type="evidence" value="ECO:0007669"/>
    <property type="project" value="UniProtKB-EC"/>
</dbReference>
<dbReference type="InterPro" id="IPR018303">
    <property type="entry name" value="ATPase_P-typ_P_site"/>
</dbReference>
<dbReference type="SUPFAM" id="SSF56784">
    <property type="entry name" value="HAD-like"/>
    <property type="match status" value="1"/>
</dbReference>
<dbReference type="EMBL" id="MVGT01002328">
    <property type="protein sequence ID" value="OVA08416.1"/>
    <property type="molecule type" value="Genomic_DNA"/>
</dbReference>
<dbReference type="InterPro" id="IPR036412">
    <property type="entry name" value="HAD-like_sf"/>
</dbReference>
<keyword evidence="3" id="KW-1017">Isopeptide bond</keyword>
<keyword evidence="4 17" id="KW-0812">Transmembrane</keyword>
<evidence type="ECO:0000256" key="12">
    <source>
        <dbReference type="ARBA" id="ARBA00023136"/>
    </source>
</evidence>
<dbReference type="Gene3D" id="3.40.50.1000">
    <property type="entry name" value="HAD superfamily/HAD-like"/>
    <property type="match status" value="1"/>
</dbReference>
<evidence type="ECO:0000256" key="7">
    <source>
        <dbReference type="ARBA" id="ARBA00022840"/>
    </source>
</evidence>
<evidence type="ECO:0000256" key="17">
    <source>
        <dbReference type="RuleBase" id="RU362033"/>
    </source>
</evidence>
<dbReference type="Gene3D" id="2.70.150.10">
    <property type="entry name" value="Calcium-transporting ATPase, cytoplasmic transduction domain A"/>
    <property type="match status" value="1"/>
</dbReference>
<comment type="similarity">
    <text evidence="2 17">Belongs to the cation transport ATPase (P-type) (TC 3.A.3) family. Type IV subfamily.</text>
</comment>
<dbReference type="GO" id="GO:0000287">
    <property type="term" value="F:magnesium ion binding"/>
    <property type="evidence" value="ECO:0007669"/>
    <property type="project" value="UniProtKB-UniRule"/>
</dbReference>
<dbReference type="FunFam" id="3.40.1110.10:FF:000050">
    <property type="entry name" value="Phospholipid-transporting ATPase"/>
    <property type="match status" value="1"/>
</dbReference>
<protein>
    <recommendedName>
        <fullName evidence="17">Phospholipid-transporting ATPase</fullName>
        <ecNumber evidence="17">7.6.2.1</ecNumber>
    </recommendedName>
</protein>
<dbReference type="EC" id="7.6.2.1" evidence="17"/>
<dbReference type="Pfam" id="PF13246">
    <property type="entry name" value="Cation_ATPase"/>
    <property type="match status" value="1"/>
</dbReference>
<evidence type="ECO:0000256" key="9">
    <source>
        <dbReference type="ARBA" id="ARBA00022843"/>
    </source>
</evidence>
<feature type="domain" description="P-type ATPase N-terminal" evidence="18">
    <location>
        <begin position="43"/>
        <end position="110"/>
    </location>
</feature>
<dbReference type="InterPro" id="IPR032630">
    <property type="entry name" value="P_typ_ATPase_c"/>
</dbReference>
<organism evidence="20 21">
    <name type="scientific">Macleaya cordata</name>
    <name type="common">Five-seeded plume-poppy</name>
    <name type="synonym">Bocconia cordata</name>
    <dbReference type="NCBI Taxonomy" id="56857"/>
    <lineage>
        <taxon>Eukaryota</taxon>
        <taxon>Viridiplantae</taxon>
        <taxon>Streptophyta</taxon>
        <taxon>Embryophyta</taxon>
        <taxon>Tracheophyta</taxon>
        <taxon>Spermatophyta</taxon>
        <taxon>Magnoliopsida</taxon>
        <taxon>Ranunculales</taxon>
        <taxon>Papaveraceae</taxon>
        <taxon>Papaveroideae</taxon>
        <taxon>Macleaya</taxon>
    </lineage>
</organism>
<feature type="transmembrane region" description="Helical" evidence="17">
    <location>
        <begin position="940"/>
        <end position="957"/>
    </location>
</feature>
<dbReference type="SUPFAM" id="SSF81660">
    <property type="entry name" value="Metal cation-transporting ATPase, ATP-binding domain N"/>
    <property type="match status" value="1"/>
</dbReference>
<dbReference type="SUPFAM" id="SSF81665">
    <property type="entry name" value="Calcium ATPase, transmembrane domain M"/>
    <property type="match status" value="1"/>
</dbReference>
<feature type="binding site" evidence="15">
    <location>
        <position position="637"/>
    </location>
    <ligand>
        <name>ATP</name>
        <dbReference type="ChEBI" id="CHEBI:30616"/>
    </ligand>
</feature>
<dbReference type="InterPro" id="IPR032631">
    <property type="entry name" value="P-type_ATPase_N"/>
</dbReference>
<feature type="transmembrane region" description="Helical" evidence="17">
    <location>
        <begin position="1055"/>
        <end position="1076"/>
    </location>
</feature>
<feature type="transmembrane region" description="Helical" evidence="17">
    <location>
        <begin position="969"/>
        <end position="989"/>
    </location>
</feature>
<dbReference type="CDD" id="cd02073">
    <property type="entry name" value="P-type_ATPase_APLT_Dnf-like"/>
    <property type="match status" value="1"/>
</dbReference>
<evidence type="ECO:0000256" key="16">
    <source>
        <dbReference type="PIRSR" id="PIRSR606539-3"/>
    </source>
</evidence>
<feature type="transmembrane region" description="Helical" evidence="17">
    <location>
        <begin position="1088"/>
        <end position="1105"/>
    </location>
</feature>
<feature type="active site" description="4-aspartylphosphate intermediate" evidence="14">
    <location>
        <position position="425"/>
    </location>
</feature>
<keyword evidence="10 17" id="KW-1278">Translocase</keyword>
<feature type="transmembrane region" description="Helical" evidence="17">
    <location>
        <begin position="1125"/>
        <end position="1145"/>
    </location>
</feature>
<keyword evidence="12 17" id="KW-0472">Membrane</keyword>
<dbReference type="FunFam" id="3.40.50.1000:FF:000014">
    <property type="entry name" value="Phospholipid-transporting ATPase"/>
    <property type="match status" value="1"/>
</dbReference>
<feature type="domain" description="P-type ATPase C-terminal" evidence="19">
    <location>
        <begin position="905"/>
        <end position="1154"/>
    </location>
</feature>
<evidence type="ECO:0000256" key="5">
    <source>
        <dbReference type="ARBA" id="ARBA00022723"/>
    </source>
</evidence>
<dbReference type="Pfam" id="PF16212">
    <property type="entry name" value="PhoLip_ATPase_C"/>
    <property type="match status" value="1"/>
</dbReference>
<dbReference type="FunCoup" id="A0A200QD37">
    <property type="interactions" value="1566"/>
</dbReference>
<dbReference type="NCBIfam" id="TIGR01652">
    <property type="entry name" value="ATPase-Plipid"/>
    <property type="match status" value="1"/>
</dbReference>
<feature type="transmembrane region" description="Helical" evidence="17">
    <location>
        <begin position="85"/>
        <end position="103"/>
    </location>
</feature>
<evidence type="ECO:0000313" key="20">
    <source>
        <dbReference type="EMBL" id="OVA08416.1"/>
    </source>
</evidence>
<feature type="binding site" evidence="15">
    <location>
        <position position="671"/>
    </location>
    <ligand>
        <name>ATP</name>
        <dbReference type="ChEBI" id="CHEBI:30616"/>
    </ligand>
</feature>
<dbReference type="FunFam" id="2.70.150.10:FF:000023">
    <property type="entry name" value="Phospholipid-transporting ATPase"/>
    <property type="match status" value="1"/>
</dbReference>
<comment type="cofactor">
    <cofactor evidence="16">
        <name>Mg(2+)</name>
        <dbReference type="ChEBI" id="CHEBI:18420"/>
    </cofactor>
</comment>
<name>A0A200QD37_MACCD</name>
<keyword evidence="21" id="KW-1185">Reference proteome</keyword>
<feature type="binding site" evidence="16">
    <location>
        <position position="879"/>
    </location>
    <ligand>
        <name>Mg(2+)</name>
        <dbReference type="ChEBI" id="CHEBI:18420"/>
    </ligand>
</feature>
<feature type="binding site" evidence="15">
    <location>
        <position position="567"/>
    </location>
    <ligand>
        <name>ATP</name>
        <dbReference type="ChEBI" id="CHEBI:30616"/>
    </ligand>
</feature>
<keyword evidence="5 16" id="KW-0479">Metal-binding</keyword>
<dbReference type="GO" id="GO:0005886">
    <property type="term" value="C:plasma membrane"/>
    <property type="evidence" value="ECO:0007669"/>
    <property type="project" value="TreeGrafter"/>
</dbReference>
<feature type="binding site" evidence="15">
    <location>
        <position position="427"/>
    </location>
    <ligand>
        <name>ATP</name>
        <dbReference type="ChEBI" id="CHEBI:30616"/>
    </ligand>
</feature>
<dbReference type="Gene3D" id="3.40.1110.10">
    <property type="entry name" value="Calcium-transporting ATPase, cytoplasmic domain N"/>
    <property type="match status" value="1"/>
</dbReference>
<comment type="subcellular location">
    <subcellularLocation>
        <location evidence="1 17">Membrane</location>
        <topology evidence="1 17">Multi-pass membrane protein</topology>
    </subcellularLocation>
</comment>
<evidence type="ECO:0000256" key="13">
    <source>
        <dbReference type="ARBA" id="ARBA00034036"/>
    </source>
</evidence>
<comment type="caution">
    <text evidence="20">The sequence shown here is derived from an EMBL/GenBank/DDBJ whole genome shotgun (WGS) entry which is preliminary data.</text>
</comment>
<dbReference type="GO" id="GO:0045332">
    <property type="term" value="P:phospholipid translocation"/>
    <property type="evidence" value="ECO:0007669"/>
    <property type="project" value="TreeGrafter"/>
</dbReference>
<dbReference type="GO" id="GO:0016887">
    <property type="term" value="F:ATP hydrolysis activity"/>
    <property type="evidence" value="ECO:0007669"/>
    <property type="project" value="InterPro"/>
</dbReference>
<feature type="transmembrane region" description="Helical" evidence="17">
    <location>
        <begin position="109"/>
        <end position="126"/>
    </location>
</feature>
<dbReference type="SFLD" id="SFLDF00027">
    <property type="entry name" value="p-type_atpase"/>
    <property type="match status" value="1"/>
</dbReference>
<dbReference type="PANTHER" id="PTHR24092">
    <property type="entry name" value="PROBABLE PHOSPHOLIPID-TRANSPORTING ATPASE"/>
    <property type="match status" value="1"/>
</dbReference>
<dbReference type="InterPro" id="IPR044492">
    <property type="entry name" value="P_typ_ATPase_HD_dom"/>
</dbReference>
<feature type="transmembrane region" description="Helical" evidence="17">
    <location>
        <begin position="304"/>
        <end position="326"/>
    </location>
</feature>
<evidence type="ECO:0000256" key="2">
    <source>
        <dbReference type="ARBA" id="ARBA00008109"/>
    </source>
</evidence>
<dbReference type="PANTHER" id="PTHR24092:SF150">
    <property type="entry name" value="PHOSPHOLIPID-TRANSPORTING ATPASE"/>
    <property type="match status" value="1"/>
</dbReference>
<dbReference type="InterPro" id="IPR023299">
    <property type="entry name" value="ATPase_P-typ_cyto_dom_N"/>
</dbReference>
<dbReference type="Pfam" id="PF16209">
    <property type="entry name" value="PhoLip_ATPase_N"/>
    <property type="match status" value="1"/>
</dbReference>
<gene>
    <name evidence="20" type="ORF">BVC80_209g150</name>
</gene>
<evidence type="ECO:0000256" key="11">
    <source>
        <dbReference type="ARBA" id="ARBA00022989"/>
    </source>
</evidence>
<keyword evidence="9" id="KW-0832">Ubl conjugation</keyword>
<dbReference type="PROSITE" id="PS00154">
    <property type="entry name" value="ATPASE_E1_E2"/>
    <property type="match status" value="1"/>
</dbReference>
<dbReference type="PRINTS" id="PR00119">
    <property type="entry name" value="CATATPASE"/>
</dbReference>
<evidence type="ECO:0000256" key="3">
    <source>
        <dbReference type="ARBA" id="ARBA00022499"/>
    </source>
</evidence>
<dbReference type="InterPro" id="IPR023214">
    <property type="entry name" value="HAD_sf"/>
</dbReference>
<evidence type="ECO:0000256" key="14">
    <source>
        <dbReference type="PIRSR" id="PIRSR606539-1"/>
    </source>
</evidence>
<feature type="binding site" evidence="16">
    <location>
        <position position="883"/>
    </location>
    <ligand>
        <name>Mg(2+)</name>
        <dbReference type="ChEBI" id="CHEBI:18420"/>
    </ligand>
</feature>
<dbReference type="OrthoDB" id="377733at2759"/>
<dbReference type="AlphaFoldDB" id="A0A200QD37"/>
<feature type="binding site" evidence="15">
    <location>
        <position position="853"/>
    </location>
    <ligand>
        <name>ATP</name>
        <dbReference type="ChEBI" id="CHEBI:30616"/>
    </ligand>
</feature>
<sequence length="1217" mass="138231">MARGRIRAKLRLSNLYTFSCLRPDVRDLGGPHSLQGPGFSRVVFCNQSRLHRRKPLKYPSNYISTTKYNILTFLPKAIFEQFRRVANLYFLMVAILSLTPVAPFSAVSMIAPLAFVVGLSMAKEALEDWRRFMQDMKVNSRKVSIHKGEGEFGYKNWQHIRVGDVVKVEKDQFFPADLLLLSSSYEDGICYVETMNLDGETNLKVKRALEVTLPLDDDGAFKDFTGTIRCEDPNPSLYTFVGNLEYDHQTYALDPSQILLRDSKLRNTPYVYGVVIFTGHDSKVMQNSTNSPSKRSTIERRMDYIIYFLFTLLVLISLISSIGFAVKTKFWMPQWWYMRPQDTNKYYDPSQATLSGIFHLVTALILYGYLIPISLYVSIEVVKVLQASFINQDLNMYDEETGNPADARTSNLNEELGQVDTILTDKTGTLTCNQMDFLKCSIAGISYGVRSSEVEIAAAKQMAFDISGRNSDDPMRKSSVSCEKNSLEESEIELESVITSKDGKELKPVIKGFSFEDSRLMNGNWLKESNTDAILLFFRILALCHTAIPELNEETDSYNYEAESPDEAAFLVAAREFGFEFCRRTQSSVFILERYPSYENPIEKEYKVLNLMEFSSKRKRMSVIVQDEDGQILLLCKGADSIIFDRLAKNGRLYQEKTTRHLNVYGEAGLRTLALAYRKLEESEYLDWNSKFQKAKTTVGADRDAMLESVSDMMERDLILVGATAVEDKLQKGVPQCIDKLAQAGLKIWVLTGDKMETAINIGFACNLLRESMKQICITMNTDLSAQDEKQAVKENILMQITNSTEMIKAEKDPNAAFALIIEGKTLSYALEDDMKHKFLSLAVECASVICCRVSPKQKALVTRLVKEGSGKTTLAIGDGANDVGMIQEADIGVGISGVEGMQAVMASDFSISQFRFLERLLVVHGHWCYKRISQMVCYFFYKNIAFGLTLFYFEAYTGFSGQSVYDDWYMILFNVILTSLPVISLGVFEQDVSSEVCLQFPALYQQGPKNLFFDWSRIFGWIGNGLFSSIVIFFININIFYAQAFRDGGQTADMAAVGTTMFTCIIWTVNCQIALTMSHFTWIQHAFVWGSICTWYLFLLLYGMSSVLSKDAYQILVEALAPAPIYWCVTLIVTSMCNLPYLIYLSFQRMVNPMDHHIIQEIKYYKKDVTDQRMWKRERSKARQKTKIGFTATVDAKIRQLRGKLQKKYSSLSAQS</sequence>
<dbReference type="SUPFAM" id="SSF81653">
    <property type="entry name" value="Calcium ATPase, transduction domain A"/>
    <property type="match status" value="1"/>
</dbReference>
<dbReference type="InterPro" id="IPR023298">
    <property type="entry name" value="ATPase_P-typ_TM_dom_sf"/>
</dbReference>
<keyword evidence="7 15" id="KW-0067">ATP-binding</keyword>
<feature type="binding site" evidence="15">
    <location>
        <position position="883"/>
    </location>
    <ligand>
        <name>ATP</name>
        <dbReference type="ChEBI" id="CHEBI:30616"/>
    </ligand>
</feature>
<keyword evidence="11 17" id="KW-1133">Transmembrane helix</keyword>
<dbReference type="InterPro" id="IPR006539">
    <property type="entry name" value="P-type_ATPase_IV"/>
</dbReference>
<feature type="binding site" evidence="16">
    <location>
        <position position="427"/>
    </location>
    <ligand>
        <name>Mg(2+)</name>
        <dbReference type="ChEBI" id="CHEBI:18420"/>
    </ligand>
</feature>
<feature type="binding site" evidence="15">
    <location>
        <position position="425"/>
    </location>
    <ligand>
        <name>ATP</name>
        <dbReference type="ChEBI" id="CHEBI:30616"/>
    </ligand>
</feature>
<evidence type="ECO:0000256" key="8">
    <source>
        <dbReference type="ARBA" id="ARBA00022842"/>
    </source>
</evidence>
<evidence type="ECO:0000256" key="15">
    <source>
        <dbReference type="PIRSR" id="PIRSR606539-2"/>
    </source>
</evidence>
<feature type="binding site" evidence="16">
    <location>
        <position position="425"/>
    </location>
    <ligand>
        <name>Mg(2+)</name>
        <dbReference type="ChEBI" id="CHEBI:18420"/>
    </ligand>
</feature>
<dbReference type="SFLD" id="SFLDS00003">
    <property type="entry name" value="Haloacid_Dehalogenase"/>
    <property type="match status" value="1"/>
</dbReference>
<dbReference type="OMA" id="HGRWNLY"/>
<keyword evidence="8 16" id="KW-0460">Magnesium</keyword>
<dbReference type="SFLD" id="SFLDG00002">
    <property type="entry name" value="C1.7:_P-type_atpase_like"/>
    <property type="match status" value="1"/>
</dbReference>
<proteinExistence type="inferred from homology"/>
<feature type="binding site" evidence="15">
    <location>
        <position position="753"/>
    </location>
    <ligand>
        <name>ATP</name>
        <dbReference type="ChEBI" id="CHEBI:30616"/>
    </ligand>
</feature>
<dbReference type="STRING" id="56857.A0A200QD37"/>
<feature type="transmembrane region" description="Helical" evidence="17">
    <location>
        <begin position="357"/>
        <end position="379"/>
    </location>
</feature>
<evidence type="ECO:0000256" key="10">
    <source>
        <dbReference type="ARBA" id="ARBA00022967"/>
    </source>
</evidence>
<feature type="binding site" evidence="15">
    <location>
        <position position="882"/>
    </location>
    <ligand>
        <name>ATP</name>
        <dbReference type="ChEBI" id="CHEBI:30616"/>
    </ligand>
</feature>
<dbReference type="GO" id="GO:0005524">
    <property type="term" value="F:ATP binding"/>
    <property type="evidence" value="ECO:0007669"/>
    <property type="project" value="UniProtKB-UniRule"/>
</dbReference>
<evidence type="ECO:0000259" key="19">
    <source>
        <dbReference type="Pfam" id="PF16212"/>
    </source>
</evidence>
<evidence type="ECO:0000256" key="1">
    <source>
        <dbReference type="ARBA" id="ARBA00004141"/>
    </source>
</evidence>
<dbReference type="InterPro" id="IPR001757">
    <property type="entry name" value="P_typ_ATPase"/>
</dbReference>
<dbReference type="Proteomes" id="UP000195402">
    <property type="component" value="Unassembled WGS sequence"/>
</dbReference>
<accession>A0A200QD37</accession>
<feature type="binding site" evidence="15">
    <location>
        <position position="752"/>
    </location>
    <ligand>
        <name>ATP</name>
        <dbReference type="ChEBI" id="CHEBI:30616"/>
    </ligand>
</feature>
<feature type="transmembrane region" description="Helical" evidence="17">
    <location>
        <begin position="1019"/>
        <end position="1043"/>
    </location>
</feature>
<feature type="binding site" evidence="15">
    <location>
        <position position="614"/>
    </location>
    <ligand>
        <name>ATP</name>
        <dbReference type="ChEBI" id="CHEBI:30616"/>
    </ligand>
</feature>
<evidence type="ECO:0000259" key="18">
    <source>
        <dbReference type="Pfam" id="PF16209"/>
    </source>
</evidence>
<dbReference type="InParanoid" id="A0A200QD37"/>